<dbReference type="EMBL" id="CP039691">
    <property type="protein sequence ID" value="QCI97785.1"/>
    <property type="molecule type" value="Genomic_DNA"/>
</dbReference>
<organism evidence="1 3">
    <name type="scientific">Agrobacterium larrymoorei</name>
    <dbReference type="NCBI Taxonomy" id="160699"/>
    <lineage>
        <taxon>Bacteria</taxon>
        <taxon>Pseudomonadati</taxon>
        <taxon>Pseudomonadota</taxon>
        <taxon>Alphaproteobacteria</taxon>
        <taxon>Hyphomicrobiales</taxon>
        <taxon>Rhizobiaceae</taxon>
        <taxon>Rhizobium/Agrobacterium group</taxon>
        <taxon>Agrobacterium</taxon>
    </lineage>
</organism>
<evidence type="ECO:0000313" key="3">
    <source>
        <dbReference type="Proteomes" id="UP000298545"/>
    </source>
</evidence>
<dbReference type="KEGG" id="alf:CFBP5473_07575"/>
<keyword evidence="4" id="KW-1185">Reference proteome</keyword>
<dbReference type="EMBL" id="CP072167">
    <property type="protein sequence ID" value="QYA06770.1"/>
    <property type="molecule type" value="Genomic_DNA"/>
</dbReference>
<gene>
    <name evidence="1" type="ORF">CFBP5473_07575</name>
    <name evidence="2" type="ORF">J5285_12130</name>
</gene>
<name>A0A4D7DLZ5_9HYPH</name>
<evidence type="ECO:0000313" key="4">
    <source>
        <dbReference type="Proteomes" id="UP000826513"/>
    </source>
</evidence>
<reference evidence="1 3" key="1">
    <citation type="submission" date="2019-04" db="EMBL/GenBank/DDBJ databases">
        <title>Complete genome sequence of Agrobacterium larrymoorei CFBP5473.</title>
        <authorList>
            <person name="Haryono M."/>
            <person name="Chou L."/>
            <person name="Lin Y.-C."/>
            <person name="Lai E.-M."/>
            <person name="Kuo C.-H."/>
        </authorList>
    </citation>
    <scope>NUCLEOTIDE SEQUENCE [LARGE SCALE GENOMIC DNA]</scope>
    <source>
        <strain evidence="1 3">CFBP5473</strain>
    </source>
</reference>
<reference evidence="2 4" key="2">
    <citation type="submission" date="2021-03" db="EMBL/GenBank/DDBJ databases">
        <title>Rapid diversification of plasmids in a genus of pathogenic and nitrogen fixing bacteria.</title>
        <authorList>
            <person name="Weisberg A.J."/>
            <person name="Miller M."/>
            <person name="Ream W."/>
            <person name="Grunwald N.J."/>
            <person name="Chang J.H."/>
        </authorList>
    </citation>
    <scope>NUCLEOTIDE SEQUENCE [LARGE SCALE GENOMIC DNA]</scope>
    <source>
        <strain evidence="2 4">AF3.44</strain>
    </source>
</reference>
<evidence type="ECO:0000313" key="1">
    <source>
        <dbReference type="EMBL" id="QCI97785.1"/>
    </source>
</evidence>
<dbReference type="Proteomes" id="UP000826513">
    <property type="component" value="Chromosome 1"/>
</dbReference>
<sequence length="110" mass="12728">MLVLKASANLKVNAGMRFWGNIAHVNLLLSMFTLPNQQKNRYKQAVFAPKLSKKSRFQPKFPAIFLKFLDFPALAQASIRRYDRIIDVRKRKMTTKNRRTLGAAGYRKAE</sequence>
<evidence type="ECO:0000313" key="2">
    <source>
        <dbReference type="EMBL" id="QYA06770.1"/>
    </source>
</evidence>
<accession>A0A4D7DLZ5</accession>
<proteinExistence type="predicted"/>
<protein>
    <submittedName>
        <fullName evidence="1">Uncharacterized protein</fullName>
    </submittedName>
</protein>
<dbReference type="Proteomes" id="UP000298545">
    <property type="component" value="Chromosome circular"/>
</dbReference>
<dbReference type="AlphaFoldDB" id="A0A4D7DLZ5"/>
<dbReference type="RefSeq" id="WP_136954331.1">
    <property type="nucleotide sequence ID" value="NZ_CP039691.1"/>
</dbReference>